<dbReference type="AlphaFoldDB" id="A0A8S3HV78"/>
<protein>
    <submittedName>
        <fullName evidence="1">Uncharacterized protein</fullName>
    </submittedName>
</protein>
<organism evidence="1 2">
    <name type="scientific">Rotaria magnacalcarata</name>
    <dbReference type="NCBI Taxonomy" id="392030"/>
    <lineage>
        <taxon>Eukaryota</taxon>
        <taxon>Metazoa</taxon>
        <taxon>Spiralia</taxon>
        <taxon>Gnathifera</taxon>
        <taxon>Rotifera</taxon>
        <taxon>Eurotatoria</taxon>
        <taxon>Bdelloidea</taxon>
        <taxon>Philodinida</taxon>
        <taxon>Philodinidae</taxon>
        <taxon>Rotaria</taxon>
    </lineage>
</organism>
<proteinExistence type="predicted"/>
<sequence length="68" mass="8067">MSNFGIAFHNLLQSIRYSGINQYEPYNFDWFVYQPGLEPFLTWIVENLSDENILTEDELTRYALISND</sequence>
<name>A0A8S3HV78_9BILA</name>
<reference evidence="1" key="1">
    <citation type="submission" date="2021-02" db="EMBL/GenBank/DDBJ databases">
        <authorList>
            <person name="Nowell W R."/>
        </authorList>
    </citation>
    <scope>NUCLEOTIDE SEQUENCE</scope>
</reference>
<feature type="non-terminal residue" evidence="1">
    <location>
        <position position="1"/>
    </location>
</feature>
<gene>
    <name evidence="1" type="ORF">SMN809_LOCUS70859</name>
</gene>
<accession>A0A8S3HV78</accession>
<evidence type="ECO:0000313" key="2">
    <source>
        <dbReference type="Proteomes" id="UP000676336"/>
    </source>
</evidence>
<comment type="caution">
    <text evidence="1">The sequence shown here is derived from an EMBL/GenBank/DDBJ whole genome shotgun (WGS) entry which is preliminary data.</text>
</comment>
<evidence type="ECO:0000313" key="1">
    <source>
        <dbReference type="EMBL" id="CAF5187082.1"/>
    </source>
</evidence>
<dbReference type="Proteomes" id="UP000676336">
    <property type="component" value="Unassembled WGS sequence"/>
</dbReference>
<dbReference type="EMBL" id="CAJOBI010322371">
    <property type="protein sequence ID" value="CAF5187082.1"/>
    <property type="molecule type" value="Genomic_DNA"/>
</dbReference>